<dbReference type="EMBL" id="ACOP02000047">
    <property type="protein sequence ID" value="EEU96649.1"/>
    <property type="molecule type" value="Genomic_DNA"/>
</dbReference>
<accession>C7H664</accession>
<organism evidence="1 2">
    <name type="scientific">Faecalibacterium duncaniae (strain DSM 17677 / JCM 31915 / A2-165)</name>
    <name type="common">Faecalibacterium prausnitzii</name>
    <dbReference type="NCBI Taxonomy" id="411483"/>
    <lineage>
        <taxon>Bacteria</taxon>
        <taxon>Bacillati</taxon>
        <taxon>Bacillota</taxon>
        <taxon>Clostridia</taxon>
        <taxon>Eubacteriales</taxon>
        <taxon>Oscillospiraceae</taxon>
        <taxon>Faecalibacterium</taxon>
    </lineage>
</organism>
<sequence>MENRFTQIILYLHGFTGKRLPILAESRKTEFKRCFMGLH</sequence>
<dbReference type="STRING" id="411483.FAEPRAA2165_01789"/>
<comment type="caution">
    <text evidence="1">The sequence shown here is derived from an EMBL/GenBank/DDBJ whole genome shotgun (WGS) entry which is preliminary data.</text>
</comment>
<dbReference type="Proteomes" id="UP000004619">
    <property type="component" value="Unassembled WGS sequence"/>
</dbReference>
<proteinExistence type="predicted"/>
<keyword evidence="2" id="KW-1185">Reference proteome</keyword>
<gene>
    <name evidence="1" type="ORF">FAEPRAA2165_01789</name>
</gene>
<dbReference type="AlphaFoldDB" id="C7H664"/>
<evidence type="ECO:0000313" key="2">
    <source>
        <dbReference type="Proteomes" id="UP000004619"/>
    </source>
</evidence>
<reference evidence="1" key="1">
    <citation type="submission" date="2009-08" db="EMBL/GenBank/DDBJ databases">
        <authorList>
            <person name="Weinstock G."/>
            <person name="Sodergren E."/>
            <person name="Clifton S."/>
            <person name="Fulton L."/>
            <person name="Fulton B."/>
            <person name="Courtney L."/>
            <person name="Fronick C."/>
            <person name="Harrison M."/>
            <person name="Strong C."/>
            <person name="Farmer C."/>
            <person name="Delahaunty K."/>
            <person name="Markovic C."/>
            <person name="Hall O."/>
            <person name="Minx P."/>
            <person name="Tomlinson C."/>
            <person name="Mitreva M."/>
            <person name="Nelson J."/>
            <person name="Hou S."/>
            <person name="Wollam A."/>
            <person name="Pepin K.H."/>
            <person name="Johnson M."/>
            <person name="Bhonagiri V."/>
            <person name="Nash W.E."/>
            <person name="Warren W."/>
            <person name="Chinwalla A."/>
            <person name="Mardis E.R."/>
            <person name="Wilson R.K."/>
        </authorList>
    </citation>
    <scope>NUCLEOTIDE SEQUENCE [LARGE SCALE GENOMIC DNA]</scope>
    <source>
        <strain evidence="1">A2-165</strain>
    </source>
</reference>
<evidence type="ECO:0000313" key="1">
    <source>
        <dbReference type="EMBL" id="EEU96649.1"/>
    </source>
</evidence>
<protein>
    <submittedName>
        <fullName evidence="1">Uncharacterized protein</fullName>
    </submittedName>
</protein>
<dbReference type="HOGENOM" id="CLU_3310062_0_0_9"/>
<name>C7H664_FAED2</name>